<accession>A0A0F9DQF9</accession>
<gene>
    <name evidence="1" type="ORF">LCGC14_2169080</name>
</gene>
<protein>
    <submittedName>
        <fullName evidence="1">Uncharacterized protein</fullName>
    </submittedName>
</protein>
<comment type="caution">
    <text evidence="1">The sequence shown here is derived from an EMBL/GenBank/DDBJ whole genome shotgun (WGS) entry which is preliminary data.</text>
</comment>
<dbReference type="EMBL" id="LAZR01027968">
    <property type="protein sequence ID" value="KKL64038.1"/>
    <property type="molecule type" value="Genomic_DNA"/>
</dbReference>
<reference evidence="1" key="1">
    <citation type="journal article" date="2015" name="Nature">
        <title>Complex archaea that bridge the gap between prokaryotes and eukaryotes.</title>
        <authorList>
            <person name="Spang A."/>
            <person name="Saw J.H."/>
            <person name="Jorgensen S.L."/>
            <person name="Zaremba-Niedzwiedzka K."/>
            <person name="Martijn J."/>
            <person name="Lind A.E."/>
            <person name="van Eijk R."/>
            <person name="Schleper C."/>
            <person name="Guy L."/>
            <person name="Ettema T.J."/>
        </authorList>
    </citation>
    <scope>NUCLEOTIDE SEQUENCE</scope>
</reference>
<name>A0A0F9DQF9_9ZZZZ</name>
<evidence type="ECO:0000313" key="1">
    <source>
        <dbReference type="EMBL" id="KKL64038.1"/>
    </source>
</evidence>
<organism evidence="1">
    <name type="scientific">marine sediment metagenome</name>
    <dbReference type="NCBI Taxonomy" id="412755"/>
    <lineage>
        <taxon>unclassified sequences</taxon>
        <taxon>metagenomes</taxon>
        <taxon>ecological metagenomes</taxon>
    </lineage>
</organism>
<proteinExistence type="predicted"/>
<dbReference type="AlphaFoldDB" id="A0A0F9DQF9"/>
<sequence>MHSMNDYTKQFKTDLQMIAKVNESEKQSLLQLARAKGCEGWTAFVRLLAHAKNVKIES</sequence>